<gene>
    <name evidence="2" type="ORF">GCM10007100_13250</name>
</gene>
<protein>
    <submittedName>
        <fullName evidence="2">Isomerase</fullName>
    </submittedName>
</protein>
<evidence type="ECO:0000313" key="2">
    <source>
        <dbReference type="EMBL" id="GHC48672.1"/>
    </source>
</evidence>
<organism evidence="2 3">
    <name type="scientific">Roseibacillus persicicus</name>
    <dbReference type="NCBI Taxonomy" id="454148"/>
    <lineage>
        <taxon>Bacteria</taxon>
        <taxon>Pseudomonadati</taxon>
        <taxon>Verrucomicrobiota</taxon>
        <taxon>Verrucomicrobiia</taxon>
        <taxon>Verrucomicrobiales</taxon>
        <taxon>Verrucomicrobiaceae</taxon>
        <taxon>Roseibacillus</taxon>
    </lineage>
</organism>
<dbReference type="InterPro" id="IPR013022">
    <property type="entry name" value="Xyl_isomerase-like_TIM-brl"/>
</dbReference>
<dbReference type="GO" id="GO:0016853">
    <property type="term" value="F:isomerase activity"/>
    <property type="evidence" value="ECO:0007669"/>
    <property type="project" value="UniProtKB-KW"/>
</dbReference>
<dbReference type="Proteomes" id="UP000644507">
    <property type="component" value="Unassembled WGS sequence"/>
</dbReference>
<feature type="domain" description="Xylose isomerase-like TIM barrel" evidence="1">
    <location>
        <begin position="37"/>
        <end position="265"/>
    </location>
</feature>
<evidence type="ECO:0000313" key="3">
    <source>
        <dbReference type="Proteomes" id="UP000644507"/>
    </source>
</evidence>
<reference evidence="2" key="2">
    <citation type="submission" date="2020-09" db="EMBL/GenBank/DDBJ databases">
        <authorList>
            <person name="Sun Q."/>
            <person name="Kim S."/>
        </authorList>
    </citation>
    <scope>NUCLEOTIDE SEQUENCE</scope>
    <source>
        <strain evidence="2">KCTC 12988</strain>
    </source>
</reference>
<dbReference type="InterPro" id="IPR050312">
    <property type="entry name" value="IolE/XylAMocC-like"/>
</dbReference>
<evidence type="ECO:0000259" key="1">
    <source>
        <dbReference type="Pfam" id="PF01261"/>
    </source>
</evidence>
<sequence length="296" mass="33180">MRKQVARRRKPDKFMKIGLNMHLWSTHITSEHFGAIEELKAIGYDGVEVFLASPERASYDELGAFAKSIDMEVNGCLGVGPDQDPISEDPKVRQAALDKLKEAIDNIHAAGGKNICGPFHSAFANFSRNAPQQFEYERSAEVLRAAGEHAALAGITLTPESLNRFECYLCNTMAQLRHLVDLVDHPNVRGMFDSHHANVEEKSFTQAIETIAPVMAHVHISENDRGTPGEGHIPFDEIFSAVAKTGYDGYYTIEAFSRDDVDFANAINVWRDYNPRMDICRNGYQFVKEMHAKHKV</sequence>
<reference evidence="2" key="1">
    <citation type="journal article" date="2014" name="Int. J. Syst. Evol. Microbiol.">
        <title>Complete genome sequence of Corynebacterium casei LMG S-19264T (=DSM 44701T), isolated from a smear-ripened cheese.</title>
        <authorList>
            <consortium name="US DOE Joint Genome Institute (JGI-PGF)"/>
            <person name="Walter F."/>
            <person name="Albersmeier A."/>
            <person name="Kalinowski J."/>
            <person name="Ruckert C."/>
        </authorList>
    </citation>
    <scope>NUCLEOTIDE SEQUENCE</scope>
    <source>
        <strain evidence="2">KCTC 12988</strain>
    </source>
</reference>
<name>A0A918WI81_9BACT</name>
<dbReference type="PANTHER" id="PTHR12110">
    <property type="entry name" value="HYDROXYPYRUVATE ISOMERASE"/>
    <property type="match status" value="1"/>
</dbReference>
<dbReference type="PANTHER" id="PTHR12110:SF41">
    <property type="entry name" value="INOSOSE DEHYDRATASE"/>
    <property type="match status" value="1"/>
</dbReference>
<dbReference type="AlphaFoldDB" id="A0A918WI81"/>
<dbReference type="EMBL" id="BMXI01000004">
    <property type="protein sequence ID" value="GHC48672.1"/>
    <property type="molecule type" value="Genomic_DNA"/>
</dbReference>
<dbReference type="InterPro" id="IPR036237">
    <property type="entry name" value="Xyl_isomerase-like_sf"/>
</dbReference>
<accession>A0A918WI81</accession>
<comment type="caution">
    <text evidence="2">The sequence shown here is derived from an EMBL/GenBank/DDBJ whole genome shotgun (WGS) entry which is preliminary data.</text>
</comment>
<dbReference type="Gene3D" id="3.20.20.150">
    <property type="entry name" value="Divalent-metal-dependent TIM barrel enzymes"/>
    <property type="match status" value="1"/>
</dbReference>
<keyword evidence="2" id="KW-0413">Isomerase</keyword>
<proteinExistence type="predicted"/>
<dbReference type="Pfam" id="PF01261">
    <property type="entry name" value="AP_endonuc_2"/>
    <property type="match status" value="1"/>
</dbReference>
<dbReference type="SUPFAM" id="SSF51658">
    <property type="entry name" value="Xylose isomerase-like"/>
    <property type="match status" value="1"/>
</dbReference>
<keyword evidence="3" id="KW-1185">Reference proteome</keyword>